<dbReference type="PANTHER" id="PTHR36981">
    <property type="entry name" value="ZGC:195170"/>
    <property type="match status" value="1"/>
</dbReference>
<evidence type="ECO:0000259" key="1">
    <source>
        <dbReference type="Pfam" id="PF20478"/>
    </source>
</evidence>
<gene>
    <name evidence="2" type="ORF">BSL78_08855</name>
</gene>
<dbReference type="PANTHER" id="PTHR36981:SF3">
    <property type="entry name" value="UBIQUITIN-LIKE PROTEASE FAMILY PROFILE DOMAIN-CONTAINING PROTEIN"/>
    <property type="match status" value="1"/>
</dbReference>
<name>A0A2G8L1T9_STIJA</name>
<dbReference type="InterPro" id="IPR046815">
    <property type="entry name" value="P2RX7_C"/>
</dbReference>
<proteinExistence type="predicted"/>
<dbReference type="Pfam" id="PF20478">
    <property type="entry name" value="P2RX7_C"/>
    <property type="match status" value="1"/>
</dbReference>
<dbReference type="Proteomes" id="UP000230750">
    <property type="component" value="Unassembled WGS sequence"/>
</dbReference>
<organism evidence="2 3">
    <name type="scientific">Stichopus japonicus</name>
    <name type="common">Sea cucumber</name>
    <dbReference type="NCBI Taxonomy" id="307972"/>
    <lineage>
        <taxon>Eukaryota</taxon>
        <taxon>Metazoa</taxon>
        <taxon>Echinodermata</taxon>
        <taxon>Eleutherozoa</taxon>
        <taxon>Echinozoa</taxon>
        <taxon>Holothuroidea</taxon>
        <taxon>Aspidochirotacea</taxon>
        <taxon>Aspidochirotida</taxon>
        <taxon>Stichopodidae</taxon>
        <taxon>Apostichopus</taxon>
    </lineage>
</organism>
<evidence type="ECO:0000313" key="3">
    <source>
        <dbReference type="Proteomes" id="UP000230750"/>
    </source>
</evidence>
<dbReference type="OrthoDB" id="6019874at2759"/>
<evidence type="ECO:0000313" key="2">
    <source>
        <dbReference type="EMBL" id="PIK54228.1"/>
    </source>
</evidence>
<comment type="caution">
    <text evidence="2">The sequence shown here is derived from an EMBL/GenBank/DDBJ whole genome shotgun (WGS) entry which is preliminary data.</text>
</comment>
<sequence>MLSLNLDLDRSSLEEIAAQLLRRNPGAYQDIIMRQANDDVSASLQVEEAPSWCVCGNCHNMNSAIEQRCCGNRNICLATGGIFSEICLNGNILDVAMRANEDTFADSPDRSNANFRYYAYRQYIYWQHGRLGAHRRLVIPSCCVRKIRERYPSADGRYKRFSSGRCRTGRLND</sequence>
<feature type="domain" description="P2X purinoreceptor 7 intracellular" evidence="1">
    <location>
        <begin position="29"/>
        <end position="161"/>
    </location>
</feature>
<reference evidence="2 3" key="1">
    <citation type="journal article" date="2017" name="PLoS Biol.">
        <title>The sea cucumber genome provides insights into morphological evolution and visceral regeneration.</title>
        <authorList>
            <person name="Zhang X."/>
            <person name="Sun L."/>
            <person name="Yuan J."/>
            <person name="Sun Y."/>
            <person name="Gao Y."/>
            <person name="Zhang L."/>
            <person name="Li S."/>
            <person name="Dai H."/>
            <person name="Hamel J.F."/>
            <person name="Liu C."/>
            <person name="Yu Y."/>
            <person name="Liu S."/>
            <person name="Lin W."/>
            <person name="Guo K."/>
            <person name="Jin S."/>
            <person name="Xu P."/>
            <person name="Storey K.B."/>
            <person name="Huan P."/>
            <person name="Zhang T."/>
            <person name="Zhou Y."/>
            <person name="Zhang J."/>
            <person name="Lin C."/>
            <person name="Li X."/>
            <person name="Xing L."/>
            <person name="Huo D."/>
            <person name="Sun M."/>
            <person name="Wang L."/>
            <person name="Mercier A."/>
            <person name="Li F."/>
            <person name="Yang H."/>
            <person name="Xiang J."/>
        </authorList>
    </citation>
    <scope>NUCLEOTIDE SEQUENCE [LARGE SCALE GENOMIC DNA]</scope>
    <source>
        <strain evidence="2">Shaxun</strain>
        <tissue evidence="2">Muscle</tissue>
    </source>
</reference>
<dbReference type="AlphaFoldDB" id="A0A2G8L1T9"/>
<dbReference type="EMBL" id="MRZV01000257">
    <property type="protein sequence ID" value="PIK54228.1"/>
    <property type="molecule type" value="Genomic_DNA"/>
</dbReference>
<keyword evidence="3" id="KW-1185">Reference proteome</keyword>
<protein>
    <recommendedName>
        <fullName evidence="1">P2X purinoreceptor 7 intracellular domain-containing protein</fullName>
    </recommendedName>
</protein>
<accession>A0A2G8L1T9</accession>